<dbReference type="RefSeq" id="XP_011204404.2">
    <property type="nucleotide sequence ID" value="XM_011206102.4"/>
</dbReference>
<evidence type="ECO:0000313" key="15">
    <source>
        <dbReference type="EMBL" id="JAC44786.1"/>
    </source>
</evidence>
<dbReference type="CDD" id="cd07416">
    <property type="entry name" value="MPP_PP2B"/>
    <property type="match status" value="1"/>
</dbReference>
<dbReference type="PROSITE" id="PS00125">
    <property type="entry name" value="SER_THR_PHOSPHATASE"/>
    <property type="match status" value="1"/>
</dbReference>
<evidence type="ECO:0000256" key="4">
    <source>
        <dbReference type="ARBA" id="ARBA00022723"/>
    </source>
</evidence>
<evidence type="ECO:0000256" key="7">
    <source>
        <dbReference type="ARBA" id="ARBA00022860"/>
    </source>
</evidence>
<evidence type="ECO:0000256" key="10">
    <source>
        <dbReference type="ARBA" id="ARBA00047761"/>
    </source>
</evidence>
<proteinExistence type="inferred from homology"/>
<comment type="cofactor">
    <cofactor evidence="2">
        <name>Fe(3+)</name>
        <dbReference type="ChEBI" id="CHEBI:29034"/>
    </cofactor>
</comment>
<dbReference type="GO" id="GO:0005516">
    <property type="term" value="F:calmodulin binding"/>
    <property type="evidence" value="ECO:0007669"/>
    <property type="project" value="UniProtKB-KW"/>
</dbReference>
<organism evidence="15">
    <name type="scientific">Bactrocera dorsalis</name>
    <name type="common">Oriental fruit fly</name>
    <name type="synonym">Dacus dorsalis</name>
    <dbReference type="NCBI Taxonomy" id="27457"/>
    <lineage>
        <taxon>Eukaryota</taxon>
        <taxon>Metazoa</taxon>
        <taxon>Ecdysozoa</taxon>
        <taxon>Arthropoda</taxon>
        <taxon>Hexapoda</taxon>
        <taxon>Insecta</taxon>
        <taxon>Pterygota</taxon>
        <taxon>Neoptera</taxon>
        <taxon>Endopterygota</taxon>
        <taxon>Diptera</taxon>
        <taxon>Brachycera</taxon>
        <taxon>Muscomorpha</taxon>
        <taxon>Tephritoidea</taxon>
        <taxon>Tephritidae</taxon>
        <taxon>Bactrocera</taxon>
        <taxon>Bactrocera</taxon>
    </lineage>
</organism>
<evidence type="ECO:0000256" key="2">
    <source>
        <dbReference type="ARBA" id="ARBA00001965"/>
    </source>
</evidence>
<keyword evidence="8" id="KW-0904">Protein phosphatase</keyword>
<evidence type="ECO:0000256" key="8">
    <source>
        <dbReference type="ARBA" id="ARBA00022912"/>
    </source>
</evidence>
<feature type="compositionally biased region" description="Gly residues" evidence="13">
    <location>
        <begin position="43"/>
        <end position="52"/>
    </location>
</feature>
<dbReference type="EMBL" id="GAKP01014166">
    <property type="protein sequence ID" value="JAC44786.1"/>
    <property type="molecule type" value="Transcribed_RNA"/>
</dbReference>
<evidence type="ECO:0000256" key="13">
    <source>
        <dbReference type="SAM" id="MobiDB-lite"/>
    </source>
</evidence>
<name>A0A034VNA1_BACDO</name>
<dbReference type="EC" id="3.1.3.16" evidence="12"/>
<feature type="region of interest" description="Disordered" evidence="13">
    <location>
        <begin position="1"/>
        <end position="83"/>
    </location>
</feature>
<dbReference type="SUPFAM" id="SSF56300">
    <property type="entry name" value="Metallo-dependent phosphatases"/>
    <property type="match status" value="1"/>
</dbReference>
<keyword evidence="9" id="KW-0408">Iron</keyword>
<dbReference type="InterPro" id="IPR029052">
    <property type="entry name" value="Metallo-depent_PP-like"/>
</dbReference>
<sequence>MSSVTQHTGNQPVAQQNGKQQPNAANAGGTTATNNNIHDKVAGGNGAAGNGASGANSDTPSQQSPTKKTGLSTKERVIDSVPFPPSRKLTVADVFDARTGKPQHDVLKQHFILEGRIEEAAALRIIQEGAALLRQEKTMIDIEAPVTVCGDIHGQFYDLMKLFEIGGSPASTKYLFLGDYVDRGYFSIECVLYLWSLKITYPNTLFLLRGNHECRHLTEYFTFKQECKIKYSERVYDACMEAFDCLPLAALMNQQFLCVHGGLSPEIHELEDIRRLDRFKEPPAFGPMCDLLWSDPLEDFGNEKNSDFYTHNSVRGCSYFYSYAACCDFLQNNNLLSIIRAHEAQDAGYRMYRKSQTTGFPSLITIFSAPNYLDVYNNKAAVLKYENNVMNIRQFNCSPHPYWLPNFMDVFTWSLPFVGEKVTEMLVNVLNICSDDELMTEESEEPLSDDEAALRKEVIRNKIRAIGKMARVFSVLREESESVLQLKGLTPTGALPLGALSGGKQSLKNAMQGFSPNHKITSFAEAKGLDAVNERMPPRRDSTPSPAEEGQKSLSAAAAAAANANANANANAING</sequence>
<keyword evidence="4" id="KW-0479">Metal-binding</keyword>
<evidence type="ECO:0000256" key="11">
    <source>
        <dbReference type="ARBA" id="ARBA00048336"/>
    </source>
</evidence>
<comment type="catalytic activity">
    <reaction evidence="11 12">
        <text>O-phospho-L-threonyl-[protein] + H2O = L-threonyl-[protein] + phosphate</text>
        <dbReference type="Rhea" id="RHEA:47004"/>
        <dbReference type="Rhea" id="RHEA-COMP:11060"/>
        <dbReference type="Rhea" id="RHEA-COMP:11605"/>
        <dbReference type="ChEBI" id="CHEBI:15377"/>
        <dbReference type="ChEBI" id="CHEBI:30013"/>
        <dbReference type="ChEBI" id="CHEBI:43474"/>
        <dbReference type="ChEBI" id="CHEBI:61977"/>
        <dbReference type="EC" id="3.1.3.16"/>
    </reaction>
</comment>
<feature type="region of interest" description="Disordered" evidence="13">
    <location>
        <begin position="534"/>
        <end position="561"/>
    </location>
</feature>
<evidence type="ECO:0000259" key="14">
    <source>
        <dbReference type="PROSITE" id="PS00125"/>
    </source>
</evidence>
<dbReference type="SMART" id="SM00156">
    <property type="entry name" value="PP2Ac"/>
    <property type="match status" value="1"/>
</dbReference>
<feature type="compositionally biased region" description="Polar residues" evidence="13">
    <location>
        <begin position="1"/>
        <end position="22"/>
    </location>
</feature>
<dbReference type="Gene3D" id="3.60.21.10">
    <property type="match status" value="1"/>
</dbReference>
<dbReference type="InterPro" id="IPR043360">
    <property type="entry name" value="PP2B"/>
</dbReference>
<dbReference type="KEGG" id="bdr:105226958"/>
<comment type="catalytic activity">
    <reaction evidence="10">
        <text>O-phospho-L-seryl-[protein] + H2O = L-seryl-[protein] + phosphate</text>
        <dbReference type="Rhea" id="RHEA:20629"/>
        <dbReference type="Rhea" id="RHEA-COMP:9863"/>
        <dbReference type="Rhea" id="RHEA-COMP:11604"/>
        <dbReference type="ChEBI" id="CHEBI:15377"/>
        <dbReference type="ChEBI" id="CHEBI:29999"/>
        <dbReference type="ChEBI" id="CHEBI:43474"/>
        <dbReference type="ChEBI" id="CHEBI:83421"/>
        <dbReference type="EC" id="3.1.3.16"/>
    </reaction>
</comment>
<feature type="domain" description="Serine/threonine specific protein phosphatases" evidence="14">
    <location>
        <begin position="208"/>
        <end position="213"/>
    </location>
</feature>
<keyword evidence="5 12" id="KW-0378">Hydrolase</keyword>
<reference evidence="15" key="1">
    <citation type="journal article" date="2014" name="BMC Genomics">
        <title>Characterizing the developmental transcriptome of the oriental fruit fly, Bactrocera dorsalis (Diptera: Tephritidae) through comparative genomic analysis with Drosophila melanogaster utilizing modENCODE datasets.</title>
        <authorList>
            <person name="Geib S.M."/>
            <person name="Calla B."/>
            <person name="Hall B."/>
            <person name="Hou S."/>
            <person name="Manoukis N.C."/>
        </authorList>
    </citation>
    <scope>NUCLEOTIDE SEQUENCE</scope>
    <source>
        <strain evidence="15">Punador</strain>
    </source>
</reference>
<evidence type="ECO:0000256" key="1">
    <source>
        <dbReference type="ARBA" id="ARBA00001947"/>
    </source>
</evidence>
<feature type="compositionally biased region" description="Polar residues" evidence="13">
    <location>
        <begin position="58"/>
        <end position="72"/>
    </location>
</feature>
<dbReference type="GO" id="GO:0097720">
    <property type="term" value="P:calcineurin-mediated signaling"/>
    <property type="evidence" value="ECO:0007669"/>
    <property type="project" value="InterPro"/>
</dbReference>
<dbReference type="InterPro" id="IPR006186">
    <property type="entry name" value="Ser/Thr-sp_prot-phosphatase"/>
</dbReference>
<dbReference type="InterPro" id="IPR004843">
    <property type="entry name" value="Calcineurin-like_PHP"/>
</dbReference>
<dbReference type="FunFam" id="3.60.21.10:FF:000002">
    <property type="entry name" value="Serine/threonine-protein phosphatase"/>
    <property type="match status" value="1"/>
</dbReference>
<evidence type="ECO:0000256" key="3">
    <source>
        <dbReference type="ARBA" id="ARBA00009905"/>
    </source>
</evidence>
<dbReference type="Pfam" id="PF00149">
    <property type="entry name" value="Metallophos"/>
    <property type="match status" value="1"/>
</dbReference>
<comment type="similarity">
    <text evidence="3">Belongs to the PPP phosphatase family. PP-2B subfamily.</text>
</comment>
<evidence type="ECO:0000256" key="9">
    <source>
        <dbReference type="ARBA" id="ARBA00023004"/>
    </source>
</evidence>
<comment type="cofactor">
    <cofactor evidence="1">
        <name>Zn(2+)</name>
        <dbReference type="ChEBI" id="CHEBI:29105"/>
    </cofactor>
</comment>
<evidence type="ECO:0000256" key="6">
    <source>
        <dbReference type="ARBA" id="ARBA00022833"/>
    </source>
</evidence>
<gene>
    <name evidence="15" type="primary">PP2B3</name>
</gene>
<accession>A0A034VNA1</accession>
<protein>
    <recommendedName>
        <fullName evidence="12">Serine/threonine-protein phosphatase</fullName>
        <ecNumber evidence="12">3.1.3.16</ecNumber>
    </recommendedName>
</protein>
<dbReference type="GO" id="GO:0030431">
    <property type="term" value="P:sleep"/>
    <property type="evidence" value="ECO:0007669"/>
    <property type="project" value="UniProtKB-ARBA"/>
</dbReference>
<feature type="compositionally biased region" description="Low complexity" evidence="13">
    <location>
        <begin position="23"/>
        <end position="36"/>
    </location>
</feature>
<keyword evidence="7" id="KW-0112">Calmodulin-binding</keyword>
<evidence type="ECO:0000256" key="12">
    <source>
        <dbReference type="RuleBase" id="RU004273"/>
    </source>
</evidence>
<evidence type="ECO:0000256" key="5">
    <source>
        <dbReference type="ARBA" id="ARBA00022801"/>
    </source>
</evidence>
<dbReference type="GO" id="GO:0033192">
    <property type="term" value="F:calmodulin-dependent protein phosphatase activity"/>
    <property type="evidence" value="ECO:0007669"/>
    <property type="project" value="InterPro"/>
</dbReference>
<dbReference type="AlphaFoldDB" id="A0A034VNA1"/>
<dbReference type="OrthoDB" id="5593063at2759"/>
<dbReference type="PRINTS" id="PR00114">
    <property type="entry name" value="STPHPHTASE"/>
</dbReference>
<dbReference type="InterPro" id="IPR041751">
    <property type="entry name" value="MPP_PP2B"/>
</dbReference>
<keyword evidence="6" id="KW-0862">Zinc</keyword>
<dbReference type="GO" id="GO:0046872">
    <property type="term" value="F:metal ion binding"/>
    <property type="evidence" value="ECO:0007669"/>
    <property type="project" value="UniProtKB-KW"/>
</dbReference>
<dbReference type="PANTHER" id="PTHR45673">
    <property type="entry name" value="SERINE/THREONINE-PROTEIN PHOSPHATASE 2B CATALYTIC SUBUNIT 1-RELATED"/>
    <property type="match status" value="1"/>
</dbReference>